<feature type="transmembrane region" description="Helical" evidence="4">
    <location>
        <begin position="132"/>
        <end position="153"/>
    </location>
</feature>
<feature type="transmembrane region" description="Helical" evidence="4">
    <location>
        <begin position="47"/>
        <end position="65"/>
    </location>
</feature>
<dbReference type="InterPro" id="IPR036259">
    <property type="entry name" value="MFS_trans_sf"/>
</dbReference>
<feature type="transmembrane region" description="Helical" evidence="4">
    <location>
        <begin position="237"/>
        <end position="257"/>
    </location>
</feature>
<dbReference type="RefSeq" id="WP_052056158.1">
    <property type="nucleotide sequence ID" value="NZ_JQED01000003.1"/>
</dbReference>
<dbReference type="GO" id="GO:0022857">
    <property type="term" value="F:transmembrane transporter activity"/>
    <property type="evidence" value="ECO:0007669"/>
    <property type="project" value="InterPro"/>
</dbReference>
<keyword evidence="3 4" id="KW-0472">Membrane</keyword>
<dbReference type="Gene3D" id="1.20.1250.20">
    <property type="entry name" value="MFS general substrate transporter like domains"/>
    <property type="match status" value="2"/>
</dbReference>
<dbReference type="InterPro" id="IPR020846">
    <property type="entry name" value="MFS_dom"/>
</dbReference>
<dbReference type="CDD" id="cd17477">
    <property type="entry name" value="MFS_YcaD_like"/>
    <property type="match status" value="1"/>
</dbReference>
<dbReference type="PANTHER" id="PTHR23521">
    <property type="entry name" value="TRANSPORTER MFS SUPERFAMILY"/>
    <property type="match status" value="1"/>
</dbReference>
<dbReference type="AlphaFoldDB" id="A0A099KZG6"/>
<protein>
    <submittedName>
        <fullName evidence="6">Major facilitator superfamily MFS_1</fullName>
    </submittedName>
</protein>
<evidence type="ECO:0000256" key="4">
    <source>
        <dbReference type="SAM" id="Phobius"/>
    </source>
</evidence>
<dbReference type="Pfam" id="PF07690">
    <property type="entry name" value="MFS_1"/>
    <property type="match status" value="1"/>
</dbReference>
<evidence type="ECO:0000259" key="5">
    <source>
        <dbReference type="PROSITE" id="PS50850"/>
    </source>
</evidence>
<gene>
    <name evidence="6" type="ORF">ND2E_1029</name>
</gene>
<organism evidence="6 7">
    <name type="scientific">Colwellia psychrerythraea</name>
    <name type="common">Vibrio psychroerythus</name>
    <dbReference type="NCBI Taxonomy" id="28229"/>
    <lineage>
        <taxon>Bacteria</taxon>
        <taxon>Pseudomonadati</taxon>
        <taxon>Pseudomonadota</taxon>
        <taxon>Gammaproteobacteria</taxon>
        <taxon>Alteromonadales</taxon>
        <taxon>Colwelliaceae</taxon>
        <taxon>Colwellia</taxon>
    </lineage>
</organism>
<feature type="transmembrane region" description="Helical" evidence="4">
    <location>
        <begin position="199"/>
        <end position="217"/>
    </location>
</feature>
<feature type="domain" description="Major facilitator superfamily (MFS) profile" evidence="5">
    <location>
        <begin position="7"/>
        <end position="382"/>
    </location>
</feature>
<dbReference type="PROSITE" id="PS50850">
    <property type="entry name" value="MFS"/>
    <property type="match status" value="1"/>
</dbReference>
<accession>A0A099KZG6</accession>
<feature type="transmembrane region" description="Helical" evidence="4">
    <location>
        <begin position="72"/>
        <end position="92"/>
    </location>
</feature>
<name>A0A099KZG6_COLPS</name>
<feature type="transmembrane region" description="Helical" evidence="4">
    <location>
        <begin position="159"/>
        <end position="178"/>
    </location>
</feature>
<keyword evidence="1 4" id="KW-0812">Transmembrane</keyword>
<dbReference type="GO" id="GO:0005886">
    <property type="term" value="C:plasma membrane"/>
    <property type="evidence" value="ECO:0007669"/>
    <property type="project" value="TreeGrafter"/>
</dbReference>
<keyword evidence="2 4" id="KW-1133">Transmembrane helix</keyword>
<dbReference type="InterPro" id="IPR047200">
    <property type="entry name" value="MFS_YcaD-like"/>
</dbReference>
<evidence type="ECO:0000256" key="2">
    <source>
        <dbReference type="ARBA" id="ARBA00022989"/>
    </source>
</evidence>
<feature type="transmembrane region" description="Helical" evidence="4">
    <location>
        <begin position="98"/>
        <end position="120"/>
    </location>
</feature>
<feature type="transmembrane region" description="Helical" evidence="4">
    <location>
        <begin position="290"/>
        <end position="311"/>
    </location>
</feature>
<evidence type="ECO:0000256" key="1">
    <source>
        <dbReference type="ARBA" id="ARBA00022692"/>
    </source>
</evidence>
<dbReference type="SUPFAM" id="SSF103473">
    <property type="entry name" value="MFS general substrate transporter"/>
    <property type="match status" value="1"/>
</dbReference>
<dbReference type="EMBL" id="JQED01000003">
    <property type="protein sequence ID" value="KGJ95247.1"/>
    <property type="molecule type" value="Genomic_DNA"/>
</dbReference>
<evidence type="ECO:0000256" key="3">
    <source>
        <dbReference type="ARBA" id="ARBA00023136"/>
    </source>
</evidence>
<reference evidence="6 7" key="1">
    <citation type="submission" date="2014-08" db="EMBL/GenBank/DDBJ databases">
        <title>Genomic and Phenotypic Diversity of Colwellia psychrerythraea strains from Disparate Marine Basins.</title>
        <authorList>
            <person name="Techtmann S.M."/>
            <person name="Stelling S.C."/>
            <person name="Utturkar S.M."/>
            <person name="Alshibli N."/>
            <person name="Harris A."/>
            <person name="Brown S.D."/>
            <person name="Hazen T.C."/>
        </authorList>
    </citation>
    <scope>NUCLEOTIDE SEQUENCE [LARGE SCALE GENOMIC DNA]</scope>
    <source>
        <strain evidence="6 7">ND2E</strain>
    </source>
</reference>
<dbReference type="InterPro" id="IPR011701">
    <property type="entry name" value="MFS"/>
</dbReference>
<feature type="transmembrane region" description="Helical" evidence="4">
    <location>
        <begin position="351"/>
        <end position="374"/>
    </location>
</feature>
<feature type="transmembrane region" description="Helical" evidence="4">
    <location>
        <begin position="264"/>
        <end position="284"/>
    </location>
</feature>
<evidence type="ECO:0000313" key="6">
    <source>
        <dbReference type="EMBL" id="KGJ95247.1"/>
    </source>
</evidence>
<dbReference type="OrthoDB" id="9810614at2"/>
<comment type="caution">
    <text evidence="6">The sequence shown here is derived from an EMBL/GenBank/DDBJ whole genome shotgun (WGS) entry which is preliminary data.</text>
</comment>
<sequence>MHSTFRTLFPLFVSCFVLLLANGLINVLLPVRMGLDGAGIDTIGMVLSLYFVGMLLGALLSINLIKRAGHIRVFAGCVALGAISILICSLYSDPILWGTMRVVTGFCNACAFTAMESWLSSSSTKETRGKTLAVYNAVWLGGLFGGQFFMNLASPQDTTLFVIAGILLCVAVIPLVLSRHPGPVIEEVSAMSLRALYKISPLGVVSCLVSGVIYSASFNLLPVFAGEFNIIDFELSLYVGTAIFGAFILQFPVGYLSDRYDRRTVLFIILIISALVDLTIPAFAAAGNLLGVFSATAITCGIIACTYPLSMSEAFDKLRQNQMVAAMGGMIFAFAMGGIIGPYAASLVMDTLGSIFLFYFLALSQLLLAGFVVYRMTVRQALPIAEQESFVMQGAEAFSAIDLDPRTEFIAPKQPLSAEEEATISIAESDPAAAVKMTQAIAKHDPTMGVDIVGAVATTENMNVLRLHEVMKETIPDQIQELTRVLIIAQPQQAHGLMLQLATWYPEHVVQMALDIGRKLPELRSEMVRVVDKAVPDSVIKVEEYFVKIATEELEAMRPADRKNDVEVNYCSS</sequence>
<evidence type="ECO:0000313" key="7">
    <source>
        <dbReference type="Proteomes" id="UP000029843"/>
    </source>
</evidence>
<proteinExistence type="predicted"/>
<dbReference type="Proteomes" id="UP000029843">
    <property type="component" value="Unassembled WGS sequence"/>
</dbReference>
<feature type="transmembrane region" description="Helical" evidence="4">
    <location>
        <begin position="323"/>
        <end position="345"/>
    </location>
</feature>
<dbReference type="PATRIC" id="fig|28229.4.peg.14"/>
<dbReference type="PANTHER" id="PTHR23521:SF3">
    <property type="entry name" value="MFS TRANSPORTER"/>
    <property type="match status" value="1"/>
</dbReference>